<feature type="domain" description="MBD" evidence="7">
    <location>
        <begin position="21"/>
        <end position="91"/>
    </location>
</feature>
<dbReference type="SUPFAM" id="SSF54171">
    <property type="entry name" value="DNA-binding domain"/>
    <property type="match status" value="1"/>
</dbReference>
<name>A0ABD1M8M1_9FABA</name>
<dbReference type="PANTHER" id="PTHR12396:SF38">
    <property type="entry name" value="METHYL-CPG-BINDING DOMAIN-CONTAINING PROTEIN 7"/>
    <property type="match status" value="1"/>
</dbReference>
<dbReference type="EMBL" id="JBGMDY010000006">
    <property type="protein sequence ID" value="KAL2332110.1"/>
    <property type="molecule type" value="Genomic_DNA"/>
</dbReference>
<dbReference type="InterPro" id="IPR016177">
    <property type="entry name" value="DNA-bd_dom_sf"/>
</dbReference>
<dbReference type="Gene3D" id="3.30.890.10">
    <property type="entry name" value="Methyl-cpg-binding Protein 2, Chain A"/>
    <property type="match status" value="1"/>
</dbReference>
<feature type="compositionally biased region" description="Basic and acidic residues" evidence="6">
    <location>
        <begin position="116"/>
        <end position="151"/>
    </location>
</feature>
<proteinExistence type="predicted"/>
<dbReference type="Proteomes" id="UP001603857">
    <property type="component" value="Unassembled WGS sequence"/>
</dbReference>
<keyword evidence="5" id="KW-0539">Nucleus</keyword>
<dbReference type="InterPro" id="IPR001739">
    <property type="entry name" value="Methyl_CpG_DNA-bd"/>
</dbReference>
<evidence type="ECO:0000259" key="7">
    <source>
        <dbReference type="PROSITE" id="PS50982"/>
    </source>
</evidence>
<keyword evidence="9" id="KW-1185">Reference proteome</keyword>
<evidence type="ECO:0000256" key="4">
    <source>
        <dbReference type="ARBA" id="ARBA00023163"/>
    </source>
</evidence>
<dbReference type="GO" id="GO:0005634">
    <property type="term" value="C:nucleus"/>
    <property type="evidence" value="ECO:0007669"/>
    <property type="project" value="UniProtKB-SubCell"/>
</dbReference>
<evidence type="ECO:0000256" key="5">
    <source>
        <dbReference type="ARBA" id="ARBA00023242"/>
    </source>
</evidence>
<evidence type="ECO:0000256" key="1">
    <source>
        <dbReference type="ARBA" id="ARBA00004123"/>
    </source>
</evidence>
<organism evidence="8 9">
    <name type="scientific">Flemingia macrophylla</name>
    <dbReference type="NCBI Taxonomy" id="520843"/>
    <lineage>
        <taxon>Eukaryota</taxon>
        <taxon>Viridiplantae</taxon>
        <taxon>Streptophyta</taxon>
        <taxon>Embryophyta</taxon>
        <taxon>Tracheophyta</taxon>
        <taxon>Spermatophyta</taxon>
        <taxon>Magnoliopsida</taxon>
        <taxon>eudicotyledons</taxon>
        <taxon>Gunneridae</taxon>
        <taxon>Pentapetalae</taxon>
        <taxon>rosids</taxon>
        <taxon>fabids</taxon>
        <taxon>Fabales</taxon>
        <taxon>Fabaceae</taxon>
        <taxon>Papilionoideae</taxon>
        <taxon>50 kb inversion clade</taxon>
        <taxon>NPAAA clade</taxon>
        <taxon>indigoferoid/millettioid clade</taxon>
        <taxon>Phaseoleae</taxon>
        <taxon>Flemingia</taxon>
    </lineage>
</organism>
<keyword evidence="3" id="KW-0238">DNA-binding</keyword>
<evidence type="ECO:0000256" key="3">
    <source>
        <dbReference type="ARBA" id="ARBA00023125"/>
    </source>
</evidence>
<accession>A0ABD1M8M1</accession>
<evidence type="ECO:0000313" key="8">
    <source>
        <dbReference type="EMBL" id="KAL2332110.1"/>
    </source>
</evidence>
<comment type="subcellular location">
    <subcellularLocation>
        <location evidence="1">Nucleus</location>
    </subcellularLocation>
</comment>
<evidence type="ECO:0000256" key="2">
    <source>
        <dbReference type="ARBA" id="ARBA00023015"/>
    </source>
</evidence>
<dbReference type="PROSITE" id="PS50982">
    <property type="entry name" value="MBD"/>
    <property type="match status" value="1"/>
</dbReference>
<dbReference type="AlphaFoldDB" id="A0ABD1M8M1"/>
<sequence>MASIPSSAVPSQRPSTISDEVRIIDAAPFGLPPGWTVEEKPRHSNPAHVDRYFYEPYTGKKFRSLLAVQRHLEEAGITIERQRVPVSEQNVTAIMKSVPLKGSCSRRTGRKSKRSSVAEEDKSTPKSSKRTAESSKPDSGKKPMLEEDYRASVHNLSEPPPPKVSWVLSSRGGFWSPYVNDTAISASEKLKWSEAFVQSITEY</sequence>
<protein>
    <recommendedName>
        <fullName evidence="7">MBD domain-containing protein</fullName>
    </recommendedName>
</protein>
<evidence type="ECO:0000313" key="9">
    <source>
        <dbReference type="Proteomes" id="UP001603857"/>
    </source>
</evidence>
<reference evidence="8 9" key="1">
    <citation type="submission" date="2024-08" db="EMBL/GenBank/DDBJ databases">
        <title>Insights into the chromosomal genome structure of Flemingia macrophylla.</title>
        <authorList>
            <person name="Ding Y."/>
            <person name="Zhao Y."/>
            <person name="Bi W."/>
            <person name="Wu M."/>
            <person name="Zhao G."/>
            <person name="Gong Y."/>
            <person name="Li W."/>
            <person name="Zhang P."/>
        </authorList>
    </citation>
    <scope>NUCLEOTIDE SEQUENCE [LARGE SCALE GENOMIC DNA]</scope>
    <source>
        <strain evidence="8">DYQJB</strain>
        <tissue evidence="8">Leaf</tissue>
    </source>
</reference>
<evidence type="ECO:0000256" key="6">
    <source>
        <dbReference type="SAM" id="MobiDB-lite"/>
    </source>
</evidence>
<comment type="caution">
    <text evidence="8">The sequence shown here is derived from an EMBL/GenBank/DDBJ whole genome shotgun (WGS) entry which is preliminary data.</text>
</comment>
<dbReference type="GO" id="GO:0003677">
    <property type="term" value="F:DNA binding"/>
    <property type="evidence" value="ECO:0007669"/>
    <property type="project" value="UniProtKB-KW"/>
</dbReference>
<keyword evidence="2" id="KW-0805">Transcription regulation</keyword>
<feature type="region of interest" description="Disordered" evidence="6">
    <location>
        <begin position="98"/>
        <end position="162"/>
    </location>
</feature>
<dbReference type="PANTHER" id="PTHR12396">
    <property type="entry name" value="METHYL-CPG BINDING PROTEIN, MBD"/>
    <property type="match status" value="1"/>
</dbReference>
<gene>
    <name evidence="8" type="ORF">Fmac_019691</name>
</gene>
<dbReference type="Pfam" id="PF01429">
    <property type="entry name" value="MBD"/>
    <property type="match status" value="1"/>
</dbReference>
<keyword evidence="4" id="KW-0804">Transcription</keyword>